<dbReference type="Proteomes" id="UP001497525">
    <property type="component" value="Unassembled WGS sequence"/>
</dbReference>
<keyword evidence="6" id="KW-0862">Zinc</keyword>
<name>A0AAV2TS51_CALDB</name>
<evidence type="ECO:0000256" key="5">
    <source>
        <dbReference type="ARBA" id="ARBA00022741"/>
    </source>
</evidence>
<dbReference type="InterPro" id="IPR014729">
    <property type="entry name" value="Rossmann-like_a/b/a_fold"/>
</dbReference>
<dbReference type="HAMAP" id="MF_00041">
    <property type="entry name" value="Cys_tRNA_synth"/>
    <property type="match status" value="1"/>
</dbReference>
<evidence type="ECO:0000256" key="2">
    <source>
        <dbReference type="ARBA" id="ARBA00012832"/>
    </source>
</evidence>
<evidence type="ECO:0000313" key="14">
    <source>
        <dbReference type="Proteomes" id="UP001497525"/>
    </source>
</evidence>
<dbReference type="CDD" id="cd00672">
    <property type="entry name" value="CysRS_core"/>
    <property type="match status" value="1"/>
</dbReference>
<sequence length="907" mass="101964">MRFWPLLSSSSLDSLIPLISAKSRIFETSFGVLLEHKCPKKTGMEKRTQPPWKAPSGERSGVLPKLTFYNSLSSKKELFIPEQGNKVKWYTCGPTVYDISHMGHARTYIAFDIVRRILEDFFQFDVVYVLNITDIDDKIIKRARQNYLMDSYVLQDLSLPRVYTDIAKAIRKLKDKSAIDPDPDKRDYLRKESERLTSLLGSDLPKGEEAVSYLVNQARDAIADVLDQERGASVTDPKVFESLARKYEEEYIKDMRALNIMDADLLVRVTEYINPIIKFVEKIIENGFAYAAPSGSVYFDTNRFASDPRHFYAKLVPTAFGDTEKLAVGEGELASEAEKRSPNDFALWKASKRGEPSWPSPWGPGRPGWHIECSVMASSVFGGSMDIHGGGVDLKFPHHDNELAQSEAYFGHSHWVRYFLHAGHLTIAGCKMSKSLKNFITIRDALKQYSSRRIRLTFLLHSWRETMDYSPDTLNEAISYEKGVIDFLYNASSLHLMAVENSSQSPPRALPAEKSLMPQLMRVQLEIYNALCDSCDTRRALTILKDFITLSDQYALNQVCPGVSLLQLSNEVYIAACFVLRLLRVFGVADLTNASSGTPAPAHEVVAGGFPSAELRPIKLGDEMIEIRDPSELLCRSWLSLDALTVDRLATVLHLSLKSLGNFTTALTREGGTFAEIARNGAESISHDYGLDLSNLPVSARDCLESVVKTATNKTLSTLVESEFGIETNAWPVVYRLLYRLASLRQIVRALVLSDSVTDRQLKSRLMEACDRMRDVDLVTAGVRLQDRTGVQGVSAAFLQTPYLGIVDPTILAEEVMQKNKREAERREAKAHQAALKQEQGRQSPSEMFRHQTDKYSQFDAKGMPTHDAEGQPIPKSQLKKLQKLYDAQAKRHATFLRTKQLVNGDQ</sequence>
<dbReference type="Pfam" id="PF01406">
    <property type="entry name" value="tRNA-synt_1e"/>
    <property type="match status" value="1"/>
</dbReference>
<comment type="caution">
    <text evidence="13">The sequence shown here is derived from an EMBL/GenBank/DDBJ whole genome shotgun (WGS) entry which is preliminary data.</text>
</comment>
<dbReference type="AlphaFoldDB" id="A0AAV2TS51"/>
<evidence type="ECO:0000256" key="4">
    <source>
        <dbReference type="ARBA" id="ARBA00022723"/>
    </source>
</evidence>
<evidence type="ECO:0000256" key="6">
    <source>
        <dbReference type="ARBA" id="ARBA00022833"/>
    </source>
</evidence>
<evidence type="ECO:0000259" key="12">
    <source>
        <dbReference type="Pfam" id="PF01406"/>
    </source>
</evidence>
<evidence type="ECO:0000256" key="7">
    <source>
        <dbReference type="ARBA" id="ARBA00022840"/>
    </source>
</evidence>
<keyword evidence="4" id="KW-0479">Metal-binding</keyword>
<dbReference type="SUPFAM" id="SSF52374">
    <property type="entry name" value="Nucleotidylyl transferase"/>
    <property type="match status" value="1"/>
</dbReference>
<dbReference type="NCBIfam" id="TIGR00435">
    <property type="entry name" value="cysS"/>
    <property type="match status" value="1"/>
</dbReference>
<evidence type="ECO:0000256" key="11">
    <source>
        <dbReference type="SAM" id="MobiDB-lite"/>
    </source>
</evidence>
<evidence type="ECO:0000256" key="3">
    <source>
        <dbReference type="ARBA" id="ARBA00022598"/>
    </source>
</evidence>
<evidence type="ECO:0000256" key="9">
    <source>
        <dbReference type="ARBA" id="ARBA00023146"/>
    </source>
</evidence>
<keyword evidence="8" id="KW-0648">Protein biosynthesis</keyword>
<dbReference type="GO" id="GO:0005524">
    <property type="term" value="F:ATP binding"/>
    <property type="evidence" value="ECO:0007669"/>
    <property type="project" value="UniProtKB-KW"/>
</dbReference>
<gene>
    <name evidence="13" type="ORF">CDAUBV1_LOCUS15206</name>
</gene>
<dbReference type="GO" id="GO:0046872">
    <property type="term" value="F:metal ion binding"/>
    <property type="evidence" value="ECO:0007669"/>
    <property type="project" value="UniProtKB-KW"/>
</dbReference>
<evidence type="ECO:0000256" key="10">
    <source>
        <dbReference type="ARBA" id="ARBA00031499"/>
    </source>
</evidence>
<accession>A0AAV2TS51</accession>
<reference evidence="13" key="1">
    <citation type="submission" date="2024-06" db="EMBL/GenBank/DDBJ databases">
        <authorList>
            <person name="Liu X."/>
            <person name="Lenzi L."/>
            <person name="Haldenby T S."/>
            <person name="Uol C."/>
        </authorList>
    </citation>
    <scope>NUCLEOTIDE SEQUENCE</scope>
</reference>
<dbReference type="EC" id="6.1.1.16" evidence="2"/>
<dbReference type="PANTHER" id="PTHR10890">
    <property type="entry name" value="CYSTEINYL-TRNA SYNTHETASE"/>
    <property type="match status" value="1"/>
</dbReference>
<comment type="cofactor">
    <cofactor evidence="1">
        <name>Zn(2+)</name>
        <dbReference type="ChEBI" id="CHEBI:29105"/>
    </cofactor>
</comment>
<dbReference type="InterPro" id="IPR032678">
    <property type="entry name" value="tRNA-synt_1_cat_dom"/>
</dbReference>
<dbReference type="PANTHER" id="PTHR10890:SF3">
    <property type="entry name" value="CYSTEINE--TRNA LIGASE, CYTOPLASMIC"/>
    <property type="match status" value="1"/>
</dbReference>
<dbReference type="PRINTS" id="PR00983">
    <property type="entry name" value="TRNASYNTHCYS"/>
</dbReference>
<keyword evidence="5" id="KW-0547">Nucleotide-binding</keyword>
<feature type="region of interest" description="Disordered" evidence="11">
    <location>
        <begin position="822"/>
        <end position="877"/>
    </location>
</feature>
<dbReference type="GO" id="GO:0006423">
    <property type="term" value="P:cysteinyl-tRNA aminoacylation"/>
    <property type="evidence" value="ECO:0007669"/>
    <property type="project" value="InterPro"/>
</dbReference>
<dbReference type="InterPro" id="IPR024909">
    <property type="entry name" value="Cys-tRNA/MSH_ligase"/>
</dbReference>
<evidence type="ECO:0000313" key="13">
    <source>
        <dbReference type="EMBL" id="CAL5140033.1"/>
    </source>
</evidence>
<feature type="domain" description="tRNA synthetases class I catalytic" evidence="12">
    <location>
        <begin position="82"/>
        <end position="477"/>
    </location>
</feature>
<proteinExistence type="inferred from homology"/>
<dbReference type="InterPro" id="IPR015803">
    <property type="entry name" value="Cys-tRNA-ligase"/>
</dbReference>
<evidence type="ECO:0000256" key="8">
    <source>
        <dbReference type="ARBA" id="ARBA00022917"/>
    </source>
</evidence>
<dbReference type="GO" id="GO:0005737">
    <property type="term" value="C:cytoplasm"/>
    <property type="evidence" value="ECO:0007669"/>
    <property type="project" value="TreeGrafter"/>
</dbReference>
<dbReference type="EMBL" id="CAXLJL010000689">
    <property type="protein sequence ID" value="CAL5140033.1"/>
    <property type="molecule type" value="Genomic_DNA"/>
</dbReference>
<keyword evidence="9" id="KW-0030">Aminoacyl-tRNA synthetase</keyword>
<protein>
    <recommendedName>
        <fullName evidence="2">cysteine--tRNA ligase</fullName>
        <ecNumber evidence="2">6.1.1.16</ecNumber>
    </recommendedName>
    <alternativeName>
        <fullName evidence="10">Cysteinyl-tRNA synthetase</fullName>
    </alternativeName>
</protein>
<keyword evidence="7" id="KW-0067">ATP-binding</keyword>
<organism evidence="13 14">
    <name type="scientific">Calicophoron daubneyi</name>
    <name type="common">Rumen fluke</name>
    <name type="synonym">Paramphistomum daubneyi</name>
    <dbReference type="NCBI Taxonomy" id="300641"/>
    <lineage>
        <taxon>Eukaryota</taxon>
        <taxon>Metazoa</taxon>
        <taxon>Spiralia</taxon>
        <taxon>Lophotrochozoa</taxon>
        <taxon>Platyhelminthes</taxon>
        <taxon>Trematoda</taxon>
        <taxon>Digenea</taxon>
        <taxon>Plagiorchiida</taxon>
        <taxon>Pronocephalata</taxon>
        <taxon>Paramphistomoidea</taxon>
        <taxon>Paramphistomidae</taxon>
        <taxon>Calicophoron</taxon>
    </lineage>
</organism>
<evidence type="ECO:0000256" key="1">
    <source>
        <dbReference type="ARBA" id="ARBA00001947"/>
    </source>
</evidence>
<keyword evidence="3" id="KW-0436">Ligase</keyword>
<feature type="compositionally biased region" description="Basic and acidic residues" evidence="11">
    <location>
        <begin position="822"/>
        <end position="831"/>
    </location>
</feature>
<dbReference type="GO" id="GO:0004817">
    <property type="term" value="F:cysteine-tRNA ligase activity"/>
    <property type="evidence" value="ECO:0007669"/>
    <property type="project" value="UniProtKB-EC"/>
</dbReference>
<dbReference type="Gene3D" id="3.40.50.620">
    <property type="entry name" value="HUPs"/>
    <property type="match status" value="1"/>
</dbReference>